<dbReference type="STRING" id="1434118.MSSAC_2706"/>
<proteinExistence type="predicted"/>
<sequence>MVFELTGVVLKAFVIFFESVSAVLITYGGLKAATKIFFMEVHKKPEDYRSIRKEFTDKILFGLELLIIADLIETLRKPFLEELLVVGAIVIVRTILGYFLSKETEESVLTES</sequence>
<dbReference type="KEGG" id="msj:MSSAC_2706"/>
<feature type="transmembrane region" description="Helical" evidence="1">
    <location>
        <begin position="12"/>
        <end position="34"/>
    </location>
</feature>
<dbReference type="RefSeq" id="WP_048183541.1">
    <property type="nucleotide sequence ID" value="NZ_CP009508.1"/>
</dbReference>
<dbReference type="Proteomes" id="UP000033123">
    <property type="component" value="Chromosome"/>
</dbReference>
<dbReference type="PANTHER" id="PTHR38468">
    <property type="entry name" value="SLL0939 PROTEIN"/>
    <property type="match status" value="1"/>
</dbReference>
<dbReference type="GeneID" id="24872366"/>
<protein>
    <recommendedName>
        <fullName evidence="4">DUF1622 domain-containing protein</fullName>
    </recommendedName>
</protein>
<name>A0A0E3LDH8_9EURY</name>
<organism evidence="2 3">
    <name type="scientific">Methanosarcina siciliae C2J</name>
    <dbReference type="NCBI Taxonomy" id="1434118"/>
    <lineage>
        <taxon>Archaea</taxon>
        <taxon>Methanobacteriati</taxon>
        <taxon>Methanobacteriota</taxon>
        <taxon>Stenosarchaea group</taxon>
        <taxon>Methanomicrobia</taxon>
        <taxon>Methanosarcinales</taxon>
        <taxon>Methanosarcinaceae</taxon>
        <taxon>Methanosarcina</taxon>
    </lineage>
</organism>
<reference evidence="2 3" key="1">
    <citation type="submission" date="2014-07" db="EMBL/GenBank/DDBJ databases">
        <title>Methanogenic archaea and the global carbon cycle.</title>
        <authorList>
            <person name="Henriksen J.R."/>
            <person name="Luke J."/>
            <person name="Reinhart S."/>
            <person name="Benedict M.N."/>
            <person name="Youngblut N.D."/>
            <person name="Metcalf M.E."/>
            <person name="Whitaker R.J."/>
            <person name="Metcalf W.W."/>
        </authorList>
    </citation>
    <scope>NUCLEOTIDE SEQUENCE [LARGE SCALE GENOMIC DNA]</scope>
    <source>
        <strain evidence="2 3">C2J</strain>
    </source>
</reference>
<keyword evidence="1" id="KW-0472">Membrane</keyword>
<evidence type="ECO:0008006" key="4">
    <source>
        <dbReference type="Google" id="ProtNLM"/>
    </source>
</evidence>
<dbReference type="Pfam" id="PF07784">
    <property type="entry name" value="DUF1622"/>
    <property type="match status" value="1"/>
</dbReference>
<dbReference type="PATRIC" id="fig|1434118.4.peg.3528"/>
<evidence type="ECO:0000313" key="3">
    <source>
        <dbReference type="Proteomes" id="UP000033123"/>
    </source>
</evidence>
<dbReference type="PANTHER" id="PTHR38468:SF1">
    <property type="entry name" value="SLL0939 PROTEIN"/>
    <property type="match status" value="1"/>
</dbReference>
<dbReference type="HOGENOM" id="CLU_136765_3_2_2"/>
<evidence type="ECO:0000313" key="2">
    <source>
        <dbReference type="EMBL" id="AKB37296.1"/>
    </source>
</evidence>
<accession>A0A0E3LDH8</accession>
<keyword evidence="1" id="KW-1133">Transmembrane helix</keyword>
<evidence type="ECO:0000256" key="1">
    <source>
        <dbReference type="SAM" id="Phobius"/>
    </source>
</evidence>
<dbReference type="AlphaFoldDB" id="A0A0E3LDH8"/>
<keyword evidence="1" id="KW-0812">Transmembrane</keyword>
<gene>
    <name evidence="2" type="ORF">MSSAC_2706</name>
</gene>
<dbReference type="InterPro" id="IPR012427">
    <property type="entry name" value="DUF1622"/>
</dbReference>
<dbReference type="EMBL" id="CP009508">
    <property type="protein sequence ID" value="AKB37296.1"/>
    <property type="molecule type" value="Genomic_DNA"/>
</dbReference>